<dbReference type="AlphaFoldDB" id="A0A9X2L9W4"/>
<feature type="region of interest" description="Disordered" evidence="2">
    <location>
        <begin position="495"/>
        <end position="524"/>
    </location>
</feature>
<evidence type="ECO:0000313" key="4">
    <source>
        <dbReference type="EMBL" id="MCQ8185636.1"/>
    </source>
</evidence>
<sequence>MSILSKNLWLGGVAALLAASSVTTISTALEPAYAQQSRAEREEEDRRRRRQTLSERSGRALNDALNLANEEPPQIQAAIQRLDQLLARNVSPYDEATALEIRGNLHYQNDNSQAALRDLQRALDLDVLPSDREKGLIRGIAGLYYQAEQFDRTISFMQAYIRDYPDEVEANDYFILAGAFAQQGNYRAALRPAEQALAADRAAGSRSEQYYSLLNLIYSETGEVTKRLSLLEQMVEYFPSQSSYWSQLAFMYAEADRRRDALAVLEVSYKAGLITDEDKIINLAQFYYDQNNPYRGAVLLDAEMRSGTVKRTLSNLELLAQLWAAAQEQERAIAILTEAAPKRDDGRLYYQLGQSYLANEEYDKSVQNLRQAIRRGGLDDREVGNAYVLIGTALFQQDSESKPARTAAKAEFQRAVRYSSSRSSAQSWIEYINTIETTLERQAQVEFSQAVARTERQIERCQTILDVIELGGSTQVPEADLAACRDLLAKVEAGATAESLVRGEEPAGESDEETPEEEAADSGE</sequence>
<feature type="compositionally biased region" description="Acidic residues" evidence="2">
    <location>
        <begin position="506"/>
        <end position="524"/>
    </location>
</feature>
<dbReference type="Pfam" id="PF13432">
    <property type="entry name" value="TPR_16"/>
    <property type="match status" value="2"/>
</dbReference>
<keyword evidence="5" id="KW-1185">Reference proteome</keyword>
<dbReference type="SUPFAM" id="SSF48452">
    <property type="entry name" value="TPR-like"/>
    <property type="match status" value="2"/>
</dbReference>
<gene>
    <name evidence="4" type="ORF">NOG11_09520</name>
</gene>
<protein>
    <submittedName>
        <fullName evidence="4">Tetratricopeptide repeat protein</fullName>
    </submittedName>
</protein>
<dbReference type="RefSeq" id="WP_256619526.1">
    <property type="nucleotide sequence ID" value="NZ_JANIBC010000006.1"/>
</dbReference>
<evidence type="ECO:0000256" key="3">
    <source>
        <dbReference type="SAM" id="SignalP"/>
    </source>
</evidence>
<dbReference type="SMART" id="SM00028">
    <property type="entry name" value="TPR"/>
    <property type="match status" value="3"/>
</dbReference>
<feature type="signal peptide" evidence="3">
    <location>
        <begin position="1"/>
        <end position="28"/>
    </location>
</feature>
<organism evidence="4 5">
    <name type="scientific">Parvularcula maris</name>
    <dbReference type="NCBI Taxonomy" id="2965077"/>
    <lineage>
        <taxon>Bacteria</taxon>
        <taxon>Pseudomonadati</taxon>
        <taxon>Pseudomonadota</taxon>
        <taxon>Alphaproteobacteria</taxon>
        <taxon>Parvularculales</taxon>
        <taxon>Parvularculaceae</taxon>
        <taxon>Parvularcula</taxon>
    </lineage>
</organism>
<dbReference type="InterPro" id="IPR019734">
    <property type="entry name" value="TPR_rpt"/>
</dbReference>
<feature type="chain" id="PRO_5040747379" evidence="3">
    <location>
        <begin position="29"/>
        <end position="524"/>
    </location>
</feature>
<name>A0A9X2L9W4_9PROT</name>
<feature type="repeat" description="TPR" evidence="1">
    <location>
        <begin position="346"/>
        <end position="379"/>
    </location>
</feature>
<evidence type="ECO:0000256" key="1">
    <source>
        <dbReference type="PROSITE-ProRule" id="PRU00339"/>
    </source>
</evidence>
<feature type="compositionally biased region" description="Basic and acidic residues" evidence="2">
    <location>
        <begin position="38"/>
        <end position="56"/>
    </location>
</feature>
<comment type="caution">
    <text evidence="4">The sequence shown here is derived from an EMBL/GenBank/DDBJ whole genome shotgun (WGS) entry which is preliminary data.</text>
</comment>
<dbReference type="InterPro" id="IPR011990">
    <property type="entry name" value="TPR-like_helical_dom_sf"/>
</dbReference>
<accession>A0A9X2L9W4</accession>
<evidence type="ECO:0000256" key="2">
    <source>
        <dbReference type="SAM" id="MobiDB-lite"/>
    </source>
</evidence>
<feature type="region of interest" description="Disordered" evidence="2">
    <location>
        <begin position="32"/>
        <end position="56"/>
    </location>
</feature>
<dbReference type="PROSITE" id="PS50005">
    <property type="entry name" value="TPR"/>
    <property type="match status" value="1"/>
</dbReference>
<dbReference type="Gene3D" id="1.25.40.10">
    <property type="entry name" value="Tetratricopeptide repeat domain"/>
    <property type="match status" value="3"/>
</dbReference>
<keyword evidence="3" id="KW-0732">Signal</keyword>
<proteinExistence type="predicted"/>
<keyword evidence="1" id="KW-0802">TPR repeat</keyword>
<evidence type="ECO:0000313" key="5">
    <source>
        <dbReference type="Proteomes" id="UP001142610"/>
    </source>
</evidence>
<reference evidence="4" key="1">
    <citation type="submission" date="2022-07" db="EMBL/GenBank/DDBJ databases">
        <title>Parvularcula maris sp. nov., an algicidal bacterium isolated from seawater.</title>
        <authorList>
            <person name="Li F."/>
        </authorList>
    </citation>
    <scope>NUCLEOTIDE SEQUENCE</scope>
    <source>
        <strain evidence="4">BGMRC 0090</strain>
    </source>
</reference>
<dbReference type="Proteomes" id="UP001142610">
    <property type="component" value="Unassembled WGS sequence"/>
</dbReference>
<dbReference type="EMBL" id="JANIBC010000006">
    <property type="protein sequence ID" value="MCQ8185636.1"/>
    <property type="molecule type" value="Genomic_DNA"/>
</dbReference>